<evidence type="ECO:0000256" key="2">
    <source>
        <dbReference type="ARBA" id="ARBA00023009"/>
    </source>
</evidence>
<proteinExistence type="predicted"/>
<keyword evidence="1" id="KW-1188">Viral release from host cell</keyword>
<keyword evidence="2" id="KW-1171">Viral genome ejection through host cell envelope</keyword>
<dbReference type="InterPro" id="IPR006944">
    <property type="entry name" value="Phage/GTA_portal"/>
</dbReference>
<protein>
    <submittedName>
        <fullName evidence="4">Portal_HK97, phage portal protein, HK97 family</fullName>
    </submittedName>
</protein>
<accession>A0A6J5R3D7</accession>
<evidence type="ECO:0000256" key="3">
    <source>
        <dbReference type="ARBA" id="ARBA00023219"/>
    </source>
</evidence>
<keyword evidence="1" id="KW-0118">Viral capsid assembly</keyword>
<keyword evidence="3" id="KW-0231">Viral genome packaging</keyword>
<keyword evidence="2" id="KW-1160">Virus entry into host cell</keyword>
<dbReference type="Gene3D" id="1.20.1270.210">
    <property type="match status" value="1"/>
</dbReference>
<dbReference type="Pfam" id="PF04860">
    <property type="entry name" value="Phage_portal"/>
    <property type="match status" value="1"/>
</dbReference>
<gene>
    <name evidence="4" type="ORF">UFOVP1142_15</name>
</gene>
<dbReference type="Gene3D" id="3.30.1120.70">
    <property type="match status" value="1"/>
</dbReference>
<organism evidence="4">
    <name type="scientific">uncultured Caudovirales phage</name>
    <dbReference type="NCBI Taxonomy" id="2100421"/>
    <lineage>
        <taxon>Viruses</taxon>
        <taxon>Duplodnaviria</taxon>
        <taxon>Heunggongvirae</taxon>
        <taxon>Uroviricota</taxon>
        <taxon>Caudoviricetes</taxon>
        <taxon>Peduoviridae</taxon>
        <taxon>Maltschvirus</taxon>
        <taxon>Maltschvirus maltsch</taxon>
    </lineage>
</organism>
<dbReference type="Gene3D" id="3.40.140.120">
    <property type="match status" value="1"/>
</dbReference>
<sequence length="385" mass="42757">MGILANLGFTNNKKSVKAQYAPAIMDVPYGTYFGNNNFGGYNNYVNAIDRQAAVSVPAVTRCLNLVKGVISSVPLEVYSTSTGEELISPVWVNQPDKRQPRSVTIAWTVDSLFFYGVAYWRVTEIYADDNRPARFEWVQNDRVSQKLNKNNTEVEYYMVDSVRVPMDGVGSLVTFQAMDQGLLLRAARTIKSAIDIEAAASIAAQTPMPSGYIRNTGADLPDAQVQGLLATWKQARQNRSTAYLTSSLEYQPASFSPKDMMYNEASQYLATQIARACNVPAYYISADMNNSMTYQNIIDGRKEFVAYSLQPFITAIEDRLSMDDLTPRGQVVRLSLDESFLRADAMARLNVIEKMLTLGLITVEQARGMEDLAPNGETGVDINLQ</sequence>
<name>A0A6J5R3D7_9CAUD</name>
<evidence type="ECO:0000313" key="4">
    <source>
        <dbReference type="EMBL" id="CAB4186094.1"/>
    </source>
</evidence>
<evidence type="ECO:0000256" key="1">
    <source>
        <dbReference type="ARBA" id="ARBA00022950"/>
    </source>
</evidence>
<reference evidence="4" key="1">
    <citation type="submission" date="2020-05" db="EMBL/GenBank/DDBJ databases">
        <authorList>
            <person name="Chiriac C."/>
            <person name="Salcher M."/>
            <person name="Ghai R."/>
            <person name="Kavagutti S V."/>
        </authorList>
    </citation>
    <scope>NUCLEOTIDE SEQUENCE</scope>
</reference>
<dbReference type="EMBL" id="LR797089">
    <property type="protein sequence ID" value="CAB4186094.1"/>
    <property type="molecule type" value="Genomic_DNA"/>
</dbReference>
<keyword evidence="2" id="KW-1162">Viral penetration into host cytoplasm</keyword>